<dbReference type="PROSITE" id="PS51071">
    <property type="entry name" value="HTH_RPIR"/>
    <property type="match status" value="1"/>
</dbReference>
<keyword evidence="1" id="KW-0805">Transcription regulation</keyword>
<dbReference type="GO" id="GO:0097367">
    <property type="term" value="F:carbohydrate derivative binding"/>
    <property type="evidence" value="ECO:0007669"/>
    <property type="project" value="InterPro"/>
</dbReference>
<name>A0A3G9JPP7_9FIRM</name>
<keyword evidence="2" id="KW-0238">DNA-binding</keyword>
<dbReference type="InterPro" id="IPR036388">
    <property type="entry name" value="WH-like_DNA-bd_sf"/>
</dbReference>
<dbReference type="Gene3D" id="3.40.50.10490">
    <property type="entry name" value="Glucose-6-phosphate isomerase like protein, domain 1"/>
    <property type="match status" value="1"/>
</dbReference>
<organism evidence="6 7">
    <name type="scientific">Intestinibaculum porci</name>
    <dbReference type="NCBI Taxonomy" id="2487118"/>
    <lineage>
        <taxon>Bacteria</taxon>
        <taxon>Bacillati</taxon>
        <taxon>Bacillota</taxon>
        <taxon>Erysipelotrichia</taxon>
        <taxon>Erysipelotrichales</taxon>
        <taxon>Erysipelotrichaceae</taxon>
        <taxon>Intestinibaculum</taxon>
    </lineage>
</organism>
<protein>
    <submittedName>
        <fullName evidence="6">RpiR family transcriptional regulator</fullName>
    </submittedName>
</protein>
<dbReference type="GO" id="GO:0003700">
    <property type="term" value="F:DNA-binding transcription factor activity"/>
    <property type="evidence" value="ECO:0007669"/>
    <property type="project" value="InterPro"/>
</dbReference>
<proteinExistence type="predicted"/>
<dbReference type="Pfam" id="PF01380">
    <property type="entry name" value="SIS"/>
    <property type="match status" value="1"/>
</dbReference>
<dbReference type="Gene3D" id="1.10.10.10">
    <property type="entry name" value="Winged helix-like DNA-binding domain superfamily/Winged helix DNA-binding domain"/>
    <property type="match status" value="1"/>
</dbReference>
<dbReference type="KEGG" id="ebm:SG0102_29450"/>
<dbReference type="InterPro" id="IPR009057">
    <property type="entry name" value="Homeodomain-like_sf"/>
</dbReference>
<dbReference type="InParanoid" id="A0A3G9JPP7"/>
<dbReference type="SUPFAM" id="SSF53697">
    <property type="entry name" value="SIS domain"/>
    <property type="match status" value="1"/>
</dbReference>
<keyword evidence="7" id="KW-1185">Reference proteome</keyword>
<feature type="domain" description="HTH rpiR-type" evidence="4">
    <location>
        <begin position="1"/>
        <end position="73"/>
    </location>
</feature>
<gene>
    <name evidence="6" type="ORF">SG0102_29450</name>
</gene>
<evidence type="ECO:0000256" key="3">
    <source>
        <dbReference type="ARBA" id="ARBA00023163"/>
    </source>
</evidence>
<dbReference type="SUPFAM" id="SSF46689">
    <property type="entry name" value="Homeodomain-like"/>
    <property type="match status" value="1"/>
</dbReference>
<dbReference type="Pfam" id="PF01418">
    <property type="entry name" value="HTH_6"/>
    <property type="match status" value="1"/>
</dbReference>
<dbReference type="RefSeq" id="WP_125120684.1">
    <property type="nucleotide sequence ID" value="NZ_AP019309.1"/>
</dbReference>
<sequence>MFDNKAIASLNETEAKIYRYVIDSIDDIARLGVRELANDTFTSTATVIRMYKKLGCNSFEEFKHALYSYFHNDQFSLENEKKSLSKTMEFLMSSDFDRVIDQATDLIMASRSMTIFGIGNSGAIARYGARYLSNVGYFAVAVGDPFYPPDLRTDENTLAIAVSESGETNELIDQLMNYKSRGAKVIVITAAPHSTLALMADLVIRFYAERYMLPQTYSLTSEMSVVYIFERLGRELFKRDKRILKSTPHSVHA</sequence>
<dbReference type="Proteomes" id="UP000268059">
    <property type="component" value="Chromosome"/>
</dbReference>
<dbReference type="InterPro" id="IPR047640">
    <property type="entry name" value="RpiR-like"/>
</dbReference>
<dbReference type="CDD" id="cd05013">
    <property type="entry name" value="SIS_RpiR"/>
    <property type="match status" value="1"/>
</dbReference>
<dbReference type="GO" id="GO:1901135">
    <property type="term" value="P:carbohydrate derivative metabolic process"/>
    <property type="evidence" value="ECO:0007669"/>
    <property type="project" value="InterPro"/>
</dbReference>
<dbReference type="EMBL" id="AP019309">
    <property type="protein sequence ID" value="BBH28011.1"/>
    <property type="molecule type" value="Genomic_DNA"/>
</dbReference>
<dbReference type="PROSITE" id="PS51464">
    <property type="entry name" value="SIS"/>
    <property type="match status" value="1"/>
</dbReference>
<evidence type="ECO:0000259" key="4">
    <source>
        <dbReference type="PROSITE" id="PS51071"/>
    </source>
</evidence>
<evidence type="ECO:0000256" key="1">
    <source>
        <dbReference type="ARBA" id="ARBA00023015"/>
    </source>
</evidence>
<evidence type="ECO:0000256" key="2">
    <source>
        <dbReference type="ARBA" id="ARBA00023125"/>
    </source>
</evidence>
<dbReference type="PANTHER" id="PTHR30514:SF1">
    <property type="entry name" value="HTH-TYPE TRANSCRIPTIONAL REGULATOR HEXR-RELATED"/>
    <property type="match status" value="1"/>
</dbReference>
<dbReference type="GO" id="GO:0003677">
    <property type="term" value="F:DNA binding"/>
    <property type="evidence" value="ECO:0007669"/>
    <property type="project" value="UniProtKB-KW"/>
</dbReference>
<dbReference type="InterPro" id="IPR001347">
    <property type="entry name" value="SIS_dom"/>
</dbReference>
<evidence type="ECO:0000313" key="6">
    <source>
        <dbReference type="EMBL" id="BBH28011.1"/>
    </source>
</evidence>
<evidence type="ECO:0000313" key="7">
    <source>
        <dbReference type="Proteomes" id="UP000268059"/>
    </source>
</evidence>
<feature type="domain" description="SIS" evidence="5">
    <location>
        <begin position="103"/>
        <end position="234"/>
    </location>
</feature>
<evidence type="ECO:0000259" key="5">
    <source>
        <dbReference type="PROSITE" id="PS51464"/>
    </source>
</evidence>
<dbReference type="PANTHER" id="PTHR30514">
    <property type="entry name" value="GLUCOKINASE"/>
    <property type="match status" value="1"/>
</dbReference>
<reference evidence="6 7" key="1">
    <citation type="submission" date="2018-11" db="EMBL/GenBank/DDBJ databases">
        <title>Novel Erysipelotrichaceae bacterium isolated from small intestine of a swine.</title>
        <authorList>
            <person name="Kim J.S."/>
            <person name="Choe H."/>
            <person name="Lee Y.R."/>
            <person name="Kim K.M."/>
            <person name="Park D.S."/>
        </authorList>
    </citation>
    <scope>NUCLEOTIDE SEQUENCE [LARGE SCALE GENOMIC DNA]</scope>
    <source>
        <strain evidence="6 7">SG0102</strain>
    </source>
</reference>
<dbReference type="InterPro" id="IPR000281">
    <property type="entry name" value="HTH_RpiR"/>
</dbReference>
<dbReference type="AlphaFoldDB" id="A0A3G9JPP7"/>
<dbReference type="OrthoDB" id="1648815at2"/>
<dbReference type="InterPro" id="IPR035472">
    <property type="entry name" value="RpiR-like_SIS"/>
</dbReference>
<keyword evidence="3" id="KW-0804">Transcription</keyword>
<dbReference type="InterPro" id="IPR046348">
    <property type="entry name" value="SIS_dom_sf"/>
</dbReference>
<accession>A0A3G9JPP7</accession>